<dbReference type="Gene3D" id="3.10.20.320">
    <property type="entry name" value="Putative peptidoglycan bound protein (lpxtg motif)"/>
    <property type="match status" value="3"/>
</dbReference>
<feature type="domain" description="MucBP" evidence="3">
    <location>
        <begin position="227"/>
        <end position="254"/>
    </location>
</feature>
<evidence type="ECO:0000259" key="3">
    <source>
        <dbReference type="Pfam" id="PF06458"/>
    </source>
</evidence>
<keyword evidence="2" id="KW-0732">Signal</keyword>
<evidence type="ECO:0000313" key="5">
    <source>
        <dbReference type="Proteomes" id="UP000287605"/>
    </source>
</evidence>
<dbReference type="Pfam" id="PF06458">
    <property type="entry name" value="MucBP"/>
    <property type="match status" value="3"/>
</dbReference>
<feature type="signal peptide" evidence="2">
    <location>
        <begin position="1"/>
        <end position="31"/>
    </location>
</feature>
<keyword evidence="5" id="KW-1185">Reference proteome</keyword>
<keyword evidence="1" id="KW-0677">Repeat</keyword>
<feature type="chain" id="PRO_5019175038" description="MucBP domain-containing protein" evidence="2">
    <location>
        <begin position="32"/>
        <end position="254"/>
    </location>
</feature>
<dbReference type="Proteomes" id="UP000287605">
    <property type="component" value="Unassembled WGS sequence"/>
</dbReference>
<reference evidence="4 5" key="1">
    <citation type="submission" date="2017-05" db="EMBL/GenBank/DDBJ databases">
        <title>Vagococcus spp. assemblies.</title>
        <authorList>
            <person name="Gulvik C.A."/>
        </authorList>
    </citation>
    <scope>NUCLEOTIDE SEQUENCE [LARGE SCALE GENOMIC DNA]</scope>
    <source>
        <strain evidence="4 5">CCUG 51432</strain>
    </source>
</reference>
<feature type="non-terminal residue" evidence="4">
    <location>
        <position position="254"/>
    </location>
</feature>
<evidence type="ECO:0000313" key="4">
    <source>
        <dbReference type="EMBL" id="RSU06657.1"/>
    </source>
</evidence>
<protein>
    <recommendedName>
        <fullName evidence="3">MucBP domain-containing protein</fullName>
    </recommendedName>
</protein>
<dbReference type="AlphaFoldDB" id="A0A430AFZ3"/>
<accession>A0A430AFZ3</accession>
<dbReference type="RefSeq" id="WP_211334314.1">
    <property type="nucleotide sequence ID" value="NZ_NGKA01000052.1"/>
</dbReference>
<sequence length="254" mass="28686">MKRKFFSLIAVTMLIVPSSLTSIFSAGEVFAAESGKEMIADQSSTSEPVNPIVPDENLQRVSPDGTGKIETEPEVKWGKVIVRYMDDSGNKIDEPEIRTGKVGANYLSTKREYEGYELVEIPANARGQFIDGEIVVTYVYKKIETEPEVKWGKVIVRYMDDSGNKIDEPEIRTGKVGDNYLSTKREYKDYELVEIPANARGQFIDGEIVVTYVYKKIETEPEVKWGKVIVRYMDDSGNKIDEPEIRTGKVGDNY</sequence>
<feature type="domain" description="MucBP" evidence="3">
    <location>
        <begin position="79"/>
        <end position="141"/>
    </location>
</feature>
<dbReference type="EMBL" id="NGKA01000052">
    <property type="protein sequence ID" value="RSU06657.1"/>
    <property type="molecule type" value="Genomic_DNA"/>
</dbReference>
<name>A0A430AFZ3_9ENTE</name>
<feature type="domain" description="MucBP" evidence="3">
    <location>
        <begin position="153"/>
        <end position="215"/>
    </location>
</feature>
<dbReference type="InterPro" id="IPR009459">
    <property type="entry name" value="MucBP_dom"/>
</dbReference>
<evidence type="ECO:0000256" key="2">
    <source>
        <dbReference type="SAM" id="SignalP"/>
    </source>
</evidence>
<evidence type="ECO:0000256" key="1">
    <source>
        <dbReference type="ARBA" id="ARBA00022737"/>
    </source>
</evidence>
<gene>
    <name evidence="4" type="ORF">CBF29_13585</name>
</gene>
<comment type="caution">
    <text evidence="4">The sequence shown here is derived from an EMBL/GenBank/DDBJ whole genome shotgun (WGS) entry which is preliminary data.</text>
</comment>
<organism evidence="4 5">
    <name type="scientific">Vagococcus elongatus</name>
    <dbReference type="NCBI Taxonomy" id="180344"/>
    <lineage>
        <taxon>Bacteria</taxon>
        <taxon>Bacillati</taxon>
        <taxon>Bacillota</taxon>
        <taxon>Bacilli</taxon>
        <taxon>Lactobacillales</taxon>
        <taxon>Enterococcaceae</taxon>
        <taxon>Vagococcus</taxon>
    </lineage>
</organism>
<proteinExistence type="predicted"/>